<feature type="transmembrane region" description="Helical" evidence="2">
    <location>
        <begin position="173"/>
        <end position="191"/>
    </location>
</feature>
<keyword evidence="2" id="KW-1133">Transmembrane helix</keyword>
<sequence>MKRSGRALDRMSPRRQTSWDARAATNFICGGAGGGLLAATALASPLGVDLRSLIVLGLALVGLGLLAVWLEIGRPLRALNVYRNVATSWMTREALVATLLFAAGAAAVVLDRPAAVWLAGLSGVGLVYVQGRILRNQKGIPAWRHGLCAALVVATGITEGAGLLVMAALIWPALTPFGVLLAILAAARLVVWRRYRESLRGVGVPVGTLKAFDAIDGPFVWAGHAVPIGLGIAGALLGWPIAVTLAGAAAVVAGAWFKFVLICRAALTQGFALPQAPARGSGRPGVGAKPGWSRAKAQ</sequence>
<feature type="transmembrane region" description="Helical" evidence="2">
    <location>
        <begin position="116"/>
        <end position="134"/>
    </location>
</feature>
<keyword evidence="4" id="KW-1185">Reference proteome</keyword>
<dbReference type="EMBL" id="UWOC01000185">
    <property type="protein sequence ID" value="VCU10998.1"/>
    <property type="molecule type" value="Genomic_DNA"/>
</dbReference>
<dbReference type="PANTHER" id="PTHR38095:SF2">
    <property type="entry name" value="ANAEROBIC DIMETHYL SULFOXIDE REDUCTASE CHAIN C"/>
    <property type="match status" value="1"/>
</dbReference>
<keyword evidence="2" id="KW-0812">Transmembrane</keyword>
<evidence type="ECO:0000256" key="2">
    <source>
        <dbReference type="SAM" id="Phobius"/>
    </source>
</evidence>
<keyword evidence="2" id="KW-0472">Membrane</keyword>
<dbReference type="GO" id="GO:0019645">
    <property type="term" value="P:anaerobic electron transport chain"/>
    <property type="evidence" value="ECO:0007669"/>
    <property type="project" value="InterPro"/>
</dbReference>
<dbReference type="AlphaFoldDB" id="A0A447D0F7"/>
<comment type="caution">
    <text evidence="3">The sequence shown here is derived from an EMBL/GenBank/DDBJ whole genome shotgun (WGS) entry which is preliminary data.</text>
</comment>
<dbReference type="GO" id="GO:0005886">
    <property type="term" value="C:plasma membrane"/>
    <property type="evidence" value="ECO:0007669"/>
    <property type="project" value="TreeGrafter"/>
</dbReference>
<name>A0A447D0F7_9BRAD</name>
<evidence type="ECO:0000256" key="1">
    <source>
        <dbReference type="SAM" id="MobiDB-lite"/>
    </source>
</evidence>
<dbReference type="Pfam" id="PF04976">
    <property type="entry name" value="DmsC"/>
    <property type="match status" value="1"/>
</dbReference>
<feature type="transmembrane region" description="Helical" evidence="2">
    <location>
        <begin position="146"/>
        <end position="167"/>
    </location>
</feature>
<evidence type="ECO:0000313" key="3">
    <source>
        <dbReference type="EMBL" id="VCU10998.1"/>
    </source>
</evidence>
<proteinExistence type="predicted"/>
<feature type="transmembrane region" description="Helical" evidence="2">
    <location>
        <begin position="219"/>
        <end position="239"/>
    </location>
</feature>
<feature type="transmembrane region" description="Helical" evidence="2">
    <location>
        <begin position="245"/>
        <end position="267"/>
    </location>
</feature>
<dbReference type="GO" id="GO:0009390">
    <property type="term" value="C:dimethyl sulfoxide reductase complex"/>
    <property type="evidence" value="ECO:0007669"/>
    <property type="project" value="TreeGrafter"/>
</dbReference>
<dbReference type="InterPro" id="IPR007059">
    <property type="entry name" value="DmsC"/>
</dbReference>
<evidence type="ECO:0000313" key="4">
    <source>
        <dbReference type="Proteomes" id="UP000289200"/>
    </source>
</evidence>
<dbReference type="GO" id="GO:0009389">
    <property type="term" value="F:dimethyl sulfoxide reductase activity"/>
    <property type="evidence" value="ECO:0007669"/>
    <property type="project" value="TreeGrafter"/>
</dbReference>
<organism evidence="3 4">
    <name type="scientific">Rhodoplanes serenus</name>
    <dbReference type="NCBI Taxonomy" id="200615"/>
    <lineage>
        <taxon>Bacteria</taxon>
        <taxon>Pseudomonadati</taxon>
        <taxon>Pseudomonadota</taxon>
        <taxon>Alphaproteobacteria</taxon>
        <taxon>Hyphomicrobiales</taxon>
        <taxon>Nitrobacteraceae</taxon>
        <taxon>Rhodoplanes</taxon>
    </lineage>
</organism>
<dbReference type="OrthoDB" id="8448253at2"/>
<gene>
    <name evidence="3" type="ORF">RHODGE_RHODGE_04202</name>
</gene>
<dbReference type="Gene3D" id="1.20.1630.10">
    <property type="entry name" value="Formate dehydrogenase/DMSO reductase domain"/>
    <property type="match status" value="1"/>
</dbReference>
<accession>A0A447D0F7</accession>
<protein>
    <recommendedName>
        <fullName evidence="5">Phenylacetyl-CoA:acceptor oxidoreductase</fullName>
    </recommendedName>
</protein>
<feature type="transmembrane region" description="Helical" evidence="2">
    <location>
        <begin position="53"/>
        <end position="72"/>
    </location>
</feature>
<dbReference type="PANTHER" id="PTHR38095">
    <property type="entry name" value="ANAEROBIC DIMETHYL SULFOXIDE REDUCTASE CHAIN YNFH"/>
    <property type="match status" value="1"/>
</dbReference>
<evidence type="ECO:0008006" key="5">
    <source>
        <dbReference type="Google" id="ProtNLM"/>
    </source>
</evidence>
<dbReference type="RefSeq" id="WP_129611035.1">
    <property type="nucleotide sequence ID" value="NZ_UWOC01000185.1"/>
</dbReference>
<feature type="transmembrane region" description="Helical" evidence="2">
    <location>
        <begin position="93"/>
        <end position="110"/>
    </location>
</feature>
<reference evidence="4" key="1">
    <citation type="submission" date="2018-10" db="EMBL/GenBank/DDBJ databases">
        <authorList>
            <person name="Peiro R."/>
            <person name="Begona"/>
            <person name="Cbmso G."/>
            <person name="Lopez M."/>
            <person name="Gonzalez S."/>
            <person name="Sacristan E."/>
            <person name="Castillo E."/>
        </authorList>
    </citation>
    <scope>NUCLEOTIDE SEQUENCE [LARGE SCALE GENOMIC DNA]</scope>
</reference>
<dbReference type="Proteomes" id="UP000289200">
    <property type="component" value="Unassembled WGS sequence"/>
</dbReference>
<feature type="region of interest" description="Disordered" evidence="1">
    <location>
        <begin position="277"/>
        <end position="298"/>
    </location>
</feature>